<proteinExistence type="predicted"/>
<dbReference type="Proteomes" id="UP000630594">
    <property type="component" value="Unassembled WGS sequence"/>
</dbReference>
<evidence type="ECO:0000313" key="4">
    <source>
        <dbReference type="Proteomes" id="UP000297025"/>
    </source>
</evidence>
<dbReference type="EMBL" id="BMCK01000001">
    <property type="protein sequence ID" value="GGD06052.1"/>
    <property type="molecule type" value="Genomic_DNA"/>
</dbReference>
<protein>
    <recommendedName>
        <fullName evidence="6">DUF4175 domain-containing protein</fullName>
    </recommendedName>
</protein>
<feature type="transmembrane region" description="Helical" evidence="1">
    <location>
        <begin position="41"/>
        <end position="64"/>
    </location>
</feature>
<accession>A0A4P7UB73</accession>
<keyword evidence="1" id="KW-0812">Transmembrane</keyword>
<keyword evidence="1" id="KW-1133">Transmembrane helix</keyword>
<reference evidence="3 4" key="1">
    <citation type="journal article" date="2008" name="Int. J. Syst. Evol. Microbiol.">
        <title>Nocardioides daphniae sp. nov., isolated from Daphnia cucullata (Crustacea: Cladocera).</title>
        <authorList>
            <person name="Toth E.M."/>
            <person name="Keki Z."/>
            <person name="Homonnay Z.G."/>
            <person name="Borsodi A.K."/>
            <person name="Marialigeti K."/>
            <person name="Schumann P."/>
        </authorList>
    </citation>
    <scope>NUCLEOTIDE SEQUENCE [LARGE SCALE GENOMIC DNA]</scope>
    <source>
        <strain evidence="3 4">JCM 16608</strain>
    </source>
</reference>
<keyword evidence="5" id="KW-1185">Reference proteome</keyword>
<reference evidence="2" key="5">
    <citation type="submission" date="2024-05" db="EMBL/GenBank/DDBJ databases">
        <authorList>
            <person name="Sun Q."/>
            <person name="Sedlacek I."/>
        </authorList>
    </citation>
    <scope>NUCLEOTIDE SEQUENCE</scope>
    <source>
        <strain evidence="2">CCM 7403</strain>
    </source>
</reference>
<reference evidence="3" key="4">
    <citation type="submission" date="2019-03" db="EMBL/GenBank/DDBJ databases">
        <authorList>
            <person name="Huang Y."/>
        </authorList>
    </citation>
    <scope>NUCLEOTIDE SEQUENCE</scope>
    <source>
        <strain evidence="3">JCM 16608</strain>
    </source>
</reference>
<dbReference type="Proteomes" id="UP000297025">
    <property type="component" value="Chromosome"/>
</dbReference>
<dbReference type="RefSeq" id="WP_135831557.1">
    <property type="nucleotide sequence ID" value="NZ_BMCK01000001.1"/>
</dbReference>
<feature type="transmembrane region" description="Helical" evidence="1">
    <location>
        <begin position="12"/>
        <end position="29"/>
    </location>
</feature>
<gene>
    <name evidence="3" type="ORF">E2C04_03450</name>
    <name evidence="2" type="ORF">GCM10007231_00940</name>
</gene>
<dbReference type="AlphaFoldDB" id="A0A4P7UB73"/>
<organism evidence="3 4">
    <name type="scientific">Nocardioides daphniae</name>
    <dbReference type="NCBI Taxonomy" id="402297"/>
    <lineage>
        <taxon>Bacteria</taxon>
        <taxon>Bacillati</taxon>
        <taxon>Actinomycetota</taxon>
        <taxon>Actinomycetes</taxon>
        <taxon>Propionibacteriales</taxon>
        <taxon>Nocardioidaceae</taxon>
        <taxon>Nocardioides</taxon>
    </lineage>
</organism>
<reference evidence="5" key="3">
    <citation type="journal article" date="2019" name="Int. J. Syst. Evol. Microbiol.">
        <title>The Global Catalogue of Microorganisms (GCM) 10K type strain sequencing project: providing services to taxonomists for standard genome sequencing and annotation.</title>
        <authorList>
            <consortium name="The Broad Institute Genomics Platform"/>
            <consortium name="The Broad Institute Genome Sequencing Center for Infectious Disease"/>
            <person name="Wu L."/>
            <person name="Ma J."/>
        </authorList>
    </citation>
    <scope>NUCLEOTIDE SEQUENCE [LARGE SCALE GENOMIC DNA]</scope>
    <source>
        <strain evidence="5">CCM 7403</strain>
    </source>
</reference>
<evidence type="ECO:0000313" key="5">
    <source>
        <dbReference type="Proteomes" id="UP000630594"/>
    </source>
</evidence>
<keyword evidence="1" id="KW-0472">Membrane</keyword>
<name>A0A4P7UB73_9ACTN</name>
<evidence type="ECO:0000256" key="1">
    <source>
        <dbReference type="SAM" id="Phobius"/>
    </source>
</evidence>
<reference evidence="2" key="2">
    <citation type="journal article" date="2014" name="Int. J. Syst. Evol. Microbiol.">
        <title>Complete genome of a new Firmicutes species belonging to the dominant human colonic microbiota ('Ruminococcus bicirculans') reveals two chromosomes and a selective capacity to utilize plant glucans.</title>
        <authorList>
            <consortium name="NISC Comparative Sequencing Program"/>
            <person name="Wegmann U."/>
            <person name="Louis P."/>
            <person name="Goesmann A."/>
            <person name="Henrissat B."/>
            <person name="Duncan S.H."/>
            <person name="Flint H.J."/>
        </authorList>
    </citation>
    <scope>NUCLEOTIDE SEQUENCE</scope>
    <source>
        <strain evidence="2">CCM 7403</strain>
    </source>
</reference>
<evidence type="ECO:0000313" key="3">
    <source>
        <dbReference type="EMBL" id="QCC76508.1"/>
    </source>
</evidence>
<sequence>MPKGPVNTPPPLLYFVGGTILLAVAGLTFDGMRLEVMTIAWLGAVFFGAPGAYLFLVGVVARGIEVARDQP</sequence>
<dbReference type="KEGG" id="ndp:E2C04_03450"/>
<dbReference type="EMBL" id="CP038462">
    <property type="protein sequence ID" value="QCC76508.1"/>
    <property type="molecule type" value="Genomic_DNA"/>
</dbReference>
<evidence type="ECO:0008006" key="6">
    <source>
        <dbReference type="Google" id="ProtNLM"/>
    </source>
</evidence>
<evidence type="ECO:0000313" key="2">
    <source>
        <dbReference type="EMBL" id="GGD06052.1"/>
    </source>
</evidence>